<dbReference type="SUPFAM" id="SSF56300">
    <property type="entry name" value="Metallo-dependent phosphatases"/>
    <property type="match status" value="1"/>
</dbReference>
<evidence type="ECO:0000313" key="2">
    <source>
        <dbReference type="EMBL" id="MEM5948001.1"/>
    </source>
</evidence>
<gene>
    <name evidence="2" type="ORF">WKV44_05555</name>
</gene>
<protein>
    <submittedName>
        <fullName evidence="2">Metallophosphoesterase</fullName>
    </submittedName>
</protein>
<dbReference type="InterPro" id="IPR029052">
    <property type="entry name" value="Metallo-depent_PP-like"/>
</dbReference>
<dbReference type="PANTHER" id="PTHR12905:SF0">
    <property type="entry name" value="CALCINEURIN-LIKE PHOSPHOESTERASE DOMAIN-CONTAINING PROTEIN"/>
    <property type="match status" value="1"/>
</dbReference>
<dbReference type="Pfam" id="PF00149">
    <property type="entry name" value="Metallophos"/>
    <property type="match status" value="1"/>
</dbReference>
<evidence type="ECO:0000259" key="1">
    <source>
        <dbReference type="Pfam" id="PF00149"/>
    </source>
</evidence>
<name>A0ABU9UC25_9SPIR</name>
<feature type="domain" description="Calcineurin-like phosphoesterase" evidence="1">
    <location>
        <begin position="1"/>
        <end position="190"/>
    </location>
</feature>
<organism evidence="2 3">
    <name type="scientific">Rarispira pelagica</name>
    <dbReference type="NCBI Taxonomy" id="3141764"/>
    <lineage>
        <taxon>Bacteria</taxon>
        <taxon>Pseudomonadati</taxon>
        <taxon>Spirochaetota</taxon>
        <taxon>Spirochaetia</taxon>
        <taxon>Winmispirales</taxon>
        <taxon>Winmispiraceae</taxon>
        <taxon>Rarispira</taxon>
    </lineage>
</organism>
<dbReference type="InterPro" id="IPR004843">
    <property type="entry name" value="Calcineurin-like_PHP"/>
</dbReference>
<dbReference type="Proteomes" id="UP001466331">
    <property type="component" value="Unassembled WGS sequence"/>
</dbReference>
<dbReference type="InterPro" id="IPR051693">
    <property type="entry name" value="UPF0046_metallophosphoest"/>
</dbReference>
<dbReference type="RefSeq" id="WP_420069447.1">
    <property type="nucleotide sequence ID" value="NZ_JBCHKQ010000002.1"/>
</dbReference>
<keyword evidence="3" id="KW-1185">Reference proteome</keyword>
<dbReference type="EMBL" id="JBCHKQ010000002">
    <property type="protein sequence ID" value="MEM5948001.1"/>
    <property type="molecule type" value="Genomic_DNA"/>
</dbReference>
<evidence type="ECO:0000313" key="3">
    <source>
        <dbReference type="Proteomes" id="UP001466331"/>
    </source>
</evidence>
<proteinExistence type="predicted"/>
<dbReference type="PANTHER" id="PTHR12905">
    <property type="entry name" value="METALLOPHOSPHOESTERASE"/>
    <property type="match status" value="1"/>
</dbReference>
<reference evidence="2 3" key="1">
    <citation type="submission" date="2024-03" db="EMBL/GenBank/DDBJ databases">
        <title>Ignisphaera cupida sp. nov., a hyperthermophilic hydrolytic archaeon from a hot spring of Kamchatka, and proposal of Ignisphaeraceae fam. nov.</title>
        <authorList>
            <person name="Podosokorskaya O.A."/>
            <person name="Elcheninov A.G."/>
            <person name="Maltseva A.I."/>
            <person name="Zayulina K.S."/>
            <person name="Novikov A."/>
            <person name="Merkel A.Y."/>
        </authorList>
    </citation>
    <scope>NUCLEOTIDE SEQUENCE [LARGE SCALE GENOMIC DNA]</scope>
    <source>
        <strain evidence="2 3">38H-sp</strain>
    </source>
</reference>
<dbReference type="Gene3D" id="3.60.21.10">
    <property type="match status" value="1"/>
</dbReference>
<sequence length="217" mass="25418">MKILCVSDEVDPLVYSPRAKEHFPDIDFILSAGDLPMEYLGFIASTFNKPLFFVFGNHNLKYLSMFTNKIRATPFNTVDISPHKFGSTYIDGKITRYKDIIIAGIGGSYKYNNGQNQFTDFQIYVKLIKMIPRLLYNKIRYGRYLDILLTHSPPYGINDKQDICHRGFKAFLWFIKTFKPSYLLHGHVHLYNSLETRISQYYNTKIINVFKHYLLEV</sequence>
<accession>A0ABU9UC25</accession>
<comment type="caution">
    <text evidence="2">The sequence shown here is derived from an EMBL/GenBank/DDBJ whole genome shotgun (WGS) entry which is preliminary data.</text>
</comment>